<protein>
    <recommendedName>
        <fullName evidence="1">Nucleotide modification associated domain-containing protein</fullName>
    </recommendedName>
</protein>
<name>A0A5B8W1X5_9SPHI</name>
<dbReference type="KEGG" id="mgk:FSB76_16525"/>
<keyword evidence="3" id="KW-1185">Reference proteome</keyword>
<dbReference type="Proteomes" id="UP000321362">
    <property type="component" value="Chromosome"/>
</dbReference>
<dbReference type="RefSeq" id="WP_147055187.1">
    <property type="nucleotide sequence ID" value="NZ_CP042437.1"/>
</dbReference>
<accession>A0A5B8W1X5</accession>
<sequence>MGYYSYKIEHDFGLAPNPFGKYCTLAVCKGAIRNNKRLQIGDWIFGTGSVALNRLHYLIYAMRVEEKITFEKYWEDSRFQYKKPVLNGSVVQLYGDNIYHKDEDGNWIQEDSAHSLDGGKVNKDHLDADTAGKYVLISETFYYFGDQAFEIPEEFRAVCSNGRSVKSPAIPTAVADRFVDWLVENKRSGINGDPINWKIYK</sequence>
<gene>
    <name evidence="2" type="ORF">FSB76_16525</name>
</gene>
<dbReference type="EMBL" id="CP042437">
    <property type="protein sequence ID" value="QEC77469.1"/>
    <property type="molecule type" value="Genomic_DNA"/>
</dbReference>
<organism evidence="2 3">
    <name type="scientific">Mucilaginibacter ginsenosidivorax</name>
    <dbReference type="NCBI Taxonomy" id="862126"/>
    <lineage>
        <taxon>Bacteria</taxon>
        <taxon>Pseudomonadati</taxon>
        <taxon>Bacteroidota</taxon>
        <taxon>Sphingobacteriia</taxon>
        <taxon>Sphingobacteriales</taxon>
        <taxon>Sphingobacteriaceae</taxon>
        <taxon>Mucilaginibacter</taxon>
    </lineage>
</organism>
<evidence type="ECO:0000313" key="3">
    <source>
        <dbReference type="Proteomes" id="UP000321362"/>
    </source>
</evidence>
<evidence type="ECO:0000313" key="2">
    <source>
        <dbReference type="EMBL" id="QEC77469.1"/>
    </source>
</evidence>
<dbReference type="AlphaFoldDB" id="A0A5B8W1X5"/>
<reference evidence="2 3" key="1">
    <citation type="journal article" date="2013" name="J. Microbiol.">
        <title>Mucilaginibacter ginsenosidivorax sp. nov., with ginsenoside converting activity isolated from sediment.</title>
        <authorList>
            <person name="Kim J.K."/>
            <person name="Choi T.E."/>
            <person name="Liu Q.M."/>
            <person name="Park H.Y."/>
            <person name="Yi T.H."/>
            <person name="Yoon M.H."/>
            <person name="Kim S.C."/>
            <person name="Im W.T."/>
        </authorList>
    </citation>
    <scope>NUCLEOTIDE SEQUENCE [LARGE SCALE GENOMIC DNA]</scope>
    <source>
        <strain evidence="2 3">KHI28</strain>
    </source>
</reference>
<evidence type="ECO:0000259" key="1">
    <source>
        <dbReference type="Pfam" id="PF18753"/>
    </source>
</evidence>
<dbReference type="Pfam" id="PF18753">
    <property type="entry name" value="Nmad2"/>
    <property type="match status" value="1"/>
</dbReference>
<dbReference type="OrthoDB" id="2080678at2"/>
<feature type="domain" description="Nucleotide modification associated" evidence="1">
    <location>
        <begin position="3"/>
        <end position="199"/>
    </location>
</feature>
<proteinExistence type="predicted"/>
<dbReference type="InterPro" id="IPR041180">
    <property type="entry name" value="Nmad2"/>
</dbReference>